<dbReference type="Pfam" id="PF12728">
    <property type="entry name" value="HTH_17"/>
    <property type="match status" value="1"/>
</dbReference>
<dbReference type="EMBL" id="FLUL01000001">
    <property type="protein sequence ID" value="SBV95436.1"/>
    <property type="molecule type" value="Genomic_DNA"/>
</dbReference>
<feature type="domain" description="Helix-turn-helix" evidence="1">
    <location>
        <begin position="39"/>
        <end position="83"/>
    </location>
</feature>
<dbReference type="AlphaFoldDB" id="A0A212J7N9"/>
<accession>A0A212J7N9</accession>
<evidence type="ECO:0000313" key="2">
    <source>
        <dbReference type="EMBL" id="SBV95436.1"/>
    </source>
</evidence>
<sequence>MEIINIEAKTFEAMLSKFESFATRMEHLCHLYGDKESEWLDNQDVCMLLNISPRTLQTLRDNGTLAYSQINHKTYYKPQDVEKALPLVEQKRKQANQQGKEL</sequence>
<dbReference type="PANTHER" id="PTHR34585">
    <property type="match status" value="1"/>
</dbReference>
<name>A0A212J7N9_9BACT</name>
<dbReference type="InterPro" id="IPR009061">
    <property type="entry name" value="DNA-bd_dom_put_sf"/>
</dbReference>
<reference evidence="2" key="1">
    <citation type="submission" date="2016-04" db="EMBL/GenBank/DDBJ databases">
        <authorList>
            <person name="Evans L.H."/>
            <person name="Alamgir A."/>
            <person name="Owens N."/>
            <person name="Weber N.D."/>
            <person name="Virtaneva K."/>
            <person name="Barbian K."/>
            <person name="Babar A."/>
            <person name="Rosenke K."/>
        </authorList>
    </citation>
    <scope>NUCLEOTIDE SEQUENCE</scope>
    <source>
        <strain evidence="2">86-2</strain>
    </source>
</reference>
<gene>
    <name evidence="2" type="ORF">KL86DYS2_10909</name>
</gene>
<organism evidence="2">
    <name type="scientific">uncultured Dysgonomonas sp</name>
    <dbReference type="NCBI Taxonomy" id="206096"/>
    <lineage>
        <taxon>Bacteria</taxon>
        <taxon>Pseudomonadati</taxon>
        <taxon>Bacteroidota</taxon>
        <taxon>Bacteroidia</taxon>
        <taxon>Bacteroidales</taxon>
        <taxon>Dysgonomonadaceae</taxon>
        <taxon>Dysgonomonas</taxon>
        <taxon>environmental samples</taxon>
    </lineage>
</organism>
<dbReference type="RefSeq" id="WP_291125786.1">
    <property type="nucleotide sequence ID" value="NZ_LT599021.1"/>
</dbReference>
<dbReference type="InterPro" id="IPR041657">
    <property type="entry name" value="HTH_17"/>
</dbReference>
<protein>
    <recommendedName>
        <fullName evidence="1">Helix-turn-helix domain-containing protein</fullName>
    </recommendedName>
</protein>
<evidence type="ECO:0000259" key="1">
    <source>
        <dbReference type="Pfam" id="PF12728"/>
    </source>
</evidence>
<proteinExistence type="predicted"/>
<dbReference type="PANTHER" id="PTHR34585:SF22">
    <property type="entry name" value="HELIX-TURN-HELIX DOMAIN-CONTAINING PROTEIN"/>
    <property type="match status" value="1"/>
</dbReference>
<dbReference type="SUPFAM" id="SSF46955">
    <property type="entry name" value="Putative DNA-binding domain"/>
    <property type="match status" value="1"/>
</dbReference>